<protein>
    <submittedName>
        <fullName evidence="1">Uncharacterized protein</fullName>
    </submittedName>
</protein>
<sequence>MRRNTIRPPSPSYYAPDLELALRVSTLLLRPAKRRRYMTAASGNTLGLAPLTSLACSEHNGYTCLAELR</sequence>
<evidence type="ECO:0000313" key="2">
    <source>
        <dbReference type="Proteomes" id="UP000324222"/>
    </source>
</evidence>
<evidence type="ECO:0000313" key="1">
    <source>
        <dbReference type="EMBL" id="MPC43452.1"/>
    </source>
</evidence>
<dbReference type="EMBL" id="VSRR010005839">
    <property type="protein sequence ID" value="MPC43452.1"/>
    <property type="molecule type" value="Genomic_DNA"/>
</dbReference>
<organism evidence="1 2">
    <name type="scientific">Portunus trituberculatus</name>
    <name type="common">Swimming crab</name>
    <name type="synonym">Neptunus trituberculatus</name>
    <dbReference type="NCBI Taxonomy" id="210409"/>
    <lineage>
        <taxon>Eukaryota</taxon>
        <taxon>Metazoa</taxon>
        <taxon>Ecdysozoa</taxon>
        <taxon>Arthropoda</taxon>
        <taxon>Crustacea</taxon>
        <taxon>Multicrustacea</taxon>
        <taxon>Malacostraca</taxon>
        <taxon>Eumalacostraca</taxon>
        <taxon>Eucarida</taxon>
        <taxon>Decapoda</taxon>
        <taxon>Pleocyemata</taxon>
        <taxon>Brachyura</taxon>
        <taxon>Eubrachyura</taxon>
        <taxon>Portunoidea</taxon>
        <taxon>Portunidae</taxon>
        <taxon>Portuninae</taxon>
        <taxon>Portunus</taxon>
    </lineage>
</organism>
<dbReference type="Proteomes" id="UP000324222">
    <property type="component" value="Unassembled WGS sequence"/>
</dbReference>
<dbReference type="AlphaFoldDB" id="A0A5B7FAH7"/>
<accession>A0A5B7FAH7</accession>
<comment type="caution">
    <text evidence="1">The sequence shown here is derived from an EMBL/GenBank/DDBJ whole genome shotgun (WGS) entry which is preliminary data.</text>
</comment>
<keyword evidence="2" id="KW-1185">Reference proteome</keyword>
<name>A0A5B7FAH7_PORTR</name>
<gene>
    <name evidence="1" type="ORF">E2C01_037100</name>
</gene>
<proteinExistence type="predicted"/>
<reference evidence="1 2" key="1">
    <citation type="submission" date="2019-05" db="EMBL/GenBank/DDBJ databases">
        <title>Another draft genome of Portunus trituberculatus and its Hox gene families provides insights of decapod evolution.</title>
        <authorList>
            <person name="Jeong J.-H."/>
            <person name="Song I."/>
            <person name="Kim S."/>
            <person name="Choi T."/>
            <person name="Kim D."/>
            <person name="Ryu S."/>
            <person name="Kim W."/>
        </authorList>
    </citation>
    <scope>NUCLEOTIDE SEQUENCE [LARGE SCALE GENOMIC DNA]</scope>
    <source>
        <tissue evidence="1">Muscle</tissue>
    </source>
</reference>